<dbReference type="STRING" id="883081.HMPREF9698_01014"/>
<evidence type="ECO:0000313" key="5">
    <source>
        <dbReference type="EMBL" id="EKU93482.1"/>
    </source>
</evidence>
<dbReference type="PANTHER" id="PTHR43537:SF5">
    <property type="entry name" value="UXU OPERON TRANSCRIPTIONAL REGULATOR"/>
    <property type="match status" value="1"/>
</dbReference>
<proteinExistence type="predicted"/>
<dbReference type="OrthoDB" id="368257at2"/>
<dbReference type="InterPro" id="IPR000524">
    <property type="entry name" value="Tscrpt_reg_HTH_GntR"/>
</dbReference>
<dbReference type="Proteomes" id="UP000009875">
    <property type="component" value="Unassembled WGS sequence"/>
</dbReference>
<dbReference type="GO" id="GO:0003700">
    <property type="term" value="F:DNA-binding transcription factor activity"/>
    <property type="evidence" value="ECO:0007669"/>
    <property type="project" value="InterPro"/>
</dbReference>
<dbReference type="Gene3D" id="1.10.10.10">
    <property type="entry name" value="Winged helix-like DNA-binding domain superfamily/Winged helix DNA-binding domain"/>
    <property type="match status" value="1"/>
</dbReference>
<feature type="domain" description="HTH gntR-type" evidence="4">
    <location>
        <begin position="5"/>
        <end position="72"/>
    </location>
</feature>
<evidence type="ECO:0000256" key="1">
    <source>
        <dbReference type="ARBA" id="ARBA00023015"/>
    </source>
</evidence>
<name>K9ERF2_9LACT</name>
<accession>K9ERF2</accession>
<dbReference type="InterPro" id="IPR036388">
    <property type="entry name" value="WH-like_DNA-bd_sf"/>
</dbReference>
<protein>
    <recommendedName>
        <fullName evidence="4">HTH gntR-type domain-containing protein</fullName>
    </recommendedName>
</protein>
<dbReference type="InterPro" id="IPR036390">
    <property type="entry name" value="WH_DNA-bd_sf"/>
</dbReference>
<keyword evidence="1" id="KW-0805">Transcription regulation</keyword>
<dbReference type="SUPFAM" id="SSF46785">
    <property type="entry name" value="Winged helix' DNA-binding domain"/>
    <property type="match status" value="1"/>
</dbReference>
<dbReference type="Pfam" id="PF00392">
    <property type="entry name" value="GntR"/>
    <property type="match status" value="1"/>
</dbReference>
<keyword evidence="2" id="KW-0238">DNA-binding</keyword>
<evidence type="ECO:0000259" key="4">
    <source>
        <dbReference type="PROSITE" id="PS50949"/>
    </source>
</evidence>
<organism evidence="5 6">
    <name type="scientific">Alloiococcus otitis ATCC 51267</name>
    <dbReference type="NCBI Taxonomy" id="883081"/>
    <lineage>
        <taxon>Bacteria</taxon>
        <taxon>Bacillati</taxon>
        <taxon>Bacillota</taxon>
        <taxon>Bacilli</taxon>
        <taxon>Lactobacillales</taxon>
        <taxon>Carnobacteriaceae</taxon>
        <taxon>Alloiococcus</taxon>
    </lineage>
</organism>
<evidence type="ECO:0000256" key="2">
    <source>
        <dbReference type="ARBA" id="ARBA00023125"/>
    </source>
</evidence>
<evidence type="ECO:0000313" key="6">
    <source>
        <dbReference type="Proteomes" id="UP000009875"/>
    </source>
</evidence>
<dbReference type="PROSITE" id="PS50949">
    <property type="entry name" value="HTH_GNTR"/>
    <property type="match status" value="1"/>
</dbReference>
<dbReference type="SMART" id="SM00345">
    <property type="entry name" value="HTH_GNTR"/>
    <property type="match status" value="1"/>
</dbReference>
<dbReference type="eggNOG" id="COG1802">
    <property type="taxonomic scope" value="Bacteria"/>
</dbReference>
<dbReference type="HOGENOM" id="CLU_017584_6_0_9"/>
<gene>
    <name evidence="5" type="ORF">HMPREF9698_01014</name>
</gene>
<dbReference type="PANTHER" id="PTHR43537">
    <property type="entry name" value="TRANSCRIPTIONAL REGULATOR, GNTR FAMILY"/>
    <property type="match status" value="1"/>
</dbReference>
<comment type="caution">
    <text evidence="5">The sequence shown here is derived from an EMBL/GenBank/DDBJ whole genome shotgun (WGS) entry which is preliminary data.</text>
</comment>
<reference evidence="5 6" key="1">
    <citation type="submission" date="2012-09" db="EMBL/GenBank/DDBJ databases">
        <title>The Genome Sequence of Alloiococcus otitis ATCC 51267.</title>
        <authorList>
            <consortium name="The Broad Institute Genome Sequencing Platform"/>
            <person name="Earl A."/>
            <person name="Ward D."/>
            <person name="Feldgarden M."/>
            <person name="Gevers D."/>
            <person name="Huys G."/>
            <person name="Walker B."/>
            <person name="Young S.K."/>
            <person name="Zeng Q."/>
            <person name="Gargeya S."/>
            <person name="Fitzgerald M."/>
            <person name="Haas B."/>
            <person name="Abouelleil A."/>
            <person name="Alvarado L."/>
            <person name="Arachchi H.M."/>
            <person name="Berlin A.M."/>
            <person name="Chapman S.B."/>
            <person name="Goldberg J."/>
            <person name="Griggs A."/>
            <person name="Gujja S."/>
            <person name="Hansen M."/>
            <person name="Howarth C."/>
            <person name="Imamovic A."/>
            <person name="Larimer J."/>
            <person name="McCowen C."/>
            <person name="Montmayeur A."/>
            <person name="Murphy C."/>
            <person name="Neiman D."/>
            <person name="Pearson M."/>
            <person name="Priest M."/>
            <person name="Roberts A."/>
            <person name="Saif S."/>
            <person name="Shea T."/>
            <person name="Sisk P."/>
            <person name="Sykes S."/>
            <person name="Wortman J."/>
            <person name="Nusbaum C."/>
            <person name="Birren B."/>
        </authorList>
    </citation>
    <scope>NUCLEOTIDE SEQUENCE [LARGE SCALE GENOMIC DNA]</scope>
    <source>
        <strain evidence="5 6">ATCC 51267</strain>
    </source>
</reference>
<keyword evidence="3" id="KW-0804">Transcription</keyword>
<dbReference type="RefSeq" id="WP_003778035.1">
    <property type="nucleotide sequence ID" value="NZ_JH992959.1"/>
</dbReference>
<keyword evidence="6" id="KW-1185">Reference proteome</keyword>
<dbReference type="GO" id="GO:0003677">
    <property type="term" value="F:DNA binding"/>
    <property type="evidence" value="ECO:0007669"/>
    <property type="project" value="UniProtKB-KW"/>
</dbReference>
<dbReference type="AlphaFoldDB" id="K9ERF2"/>
<evidence type="ECO:0000256" key="3">
    <source>
        <dbReference type="ARBA" id="ARBA00023163"/>
    </source>
</evidence>
<sequence>MGKKKALEQTVYDFVEDKIKAKDWLPKQHIKEMDVAKALDISRTPIRGAFKRLEADGILKIVPYKGAEILEPEIDSSAFQERTNFLEVLVSYHFQTLELDEVDFDTDGLKETYDKMADDKFGDQDLFEDREVDFWHDLLQYCRNSYMRGMMLDTLRYILPKTGHLKSIIQASRDKKLKHYQFVIDYLEDNNYPYVRRELRILFNQLNMNVIQGV</sequence>
<dbReference type="EMBL" id="AGXA01000020">
    <property type="protein sequence ID" value="EKU93482.1"/>
    <property type="molecule type" value="Genomic_DNA"/>
</dbReference>